<sequence length="78" mass="9195">MKTLKFPDGYVSNIGRCVDMQKHKLFGMKSHDYHVFMQRLVPVAFCELLPKKVWETLIEMSLFFKDVTSTVIHEEDMV</sequence>
<dbReference type="Proteomes" id="UP001371456">
    <property type="component" value="Unassembled WGS sequence"/>
</dbReference>
<organism evidence="1 2">
    <name type="scientific">Solanum bulbocastanum</name>
    <name type="common">Wild potato</name>
    <dbReference type="NCBI Taxonomy" id="147425"/>
    <lineage>
        <taxon>Eukaryota</taxon>
        <taxon>Viridiplantae</taxon>
        <taxon>Streptophyta</taxon>
        <taxon>Embryophyta</taxon>
        <taxon>Tracheophyta</taxon>
        <taxon>Spermatophyta</taxon>
        <taxon>Magnoliopsida</taxon>
        <taxon>eudicotyledons</taxon>
        <taxon>Gunneridae</taxon>
        <taxon>Pentapetalae</taxon>
        <taxon>asterids</taxon>
        <taxon>lamiids</taxon>
        <taxon>Solanales</taxon>
        <taxon>Solanaceae</taxon>
        <taxon>Solanoideae</taxon>
        <taxon>Solaneae</taxon>
        <taxon>Solanum</taxon>
    </lineage>
</organism>
<protein>
    <submittedName>
        <fullName evidence="1">Uncharacterized protein</fullName>
    </submittedName>
</protein>
<keyword evidence="2" id="KW-1185">Reference proteome</keyword>
<evidence type="ECO:0000313" key="1">
    <source>
        <dbReference type="EMBL" id="KAK6784411.1"/>
    </source>
</evidence>
<dbReference type="EMBL" id="JBANQN010000007">
    <property type="protein sequence ID" value="KAK6784411.1"/>
    <property type="molecule type" value="Genomic_DNA"/>
</dbReference>
<gene>
    <name evidence="1" type="ORF">RDI58_017866</name>
</gene>
<accession>A0AAN8TFE5</accession>
<comment type="caution">
    <text evidence="1">The sequence shown here is derived from an EMBL/GenBank/DDBJ whole genome shotgun (WGS) entry which is preliminary data.</text>
</comment>
<evidence type="ECO:0000313" key="2">
    <source>
        <dbReference type="Proteomes" id="UP001371456"/>
    </source>
</evidence>
<name>A0AAN8TFE5_SOLBU</name>
<proteinExistence type="predicted"/>
<dbReference type="AlphaFoldDB" id="A0AAN8TFE5"/>
<reference evidence="1 2" key="1">
    <citation type="submission" date="2024-02" db="EMBL/GenBank/DDBJ databases">
        <title>de novo genome assembly of Solanum bulbocastanum strain 11H21.</title>
        <authorList>
            <person name="Hosaka A.J."/>
        </authorList>
    </citation>
    <scope>NUCLEOTIDE SEQUENCE [LARGE SCALE GENOMIC DNA]</scope>
    <source>
        <tissue evidence="1">Young leaves</tissue>
    </source>
</reference>